<dbReference type="eggNOG" id="COG4227">
    <property type="taxonomic scope" value="Bacteria"/>
</dbReference>
<evidence type="ECO:0000313" key="1">
    <source>
        <dbReference type="EMBL" id="ACX96472.1"/>
    </source>
</evidence>
<dbReference type="Proteomes" id="UP000009102">
    <property type="component" value="Chromosome"/>
</dbReference>
<dbReference type="EMBL" id="CP001801">
    <property type="protein sequence ID" value="ACX96472.1"/>
    <property type="molecule type" value="Genomic_DNA"/>
</dbReference>
<keyword evidence="2" id="KW-1185">Reference proteome</keyword>
<accession>D0L199</accession>
<dbReference type="HOGENOM" id="CLU_079024_0_0_6"/>
<proteinExistence type="predicted"/>
<dbReference type="AlphaFoldDB" id="D0L199"/>
<dbReference type="STRING" id="555778.Hneap_1646"/>
<evidence type="ECO:0000313" key="2">
    <source>
        <dbReference type="Proteomes" id="UP000009102"/>
    </source>
</evidence>
<dbReference type="RefSeq" id="WP_012824506.1">
    <property type="nucleotide sequence ID" value="NC_013422.1"/>
</dbReference>
<reference evidence="1 2" key="1">
    <citation type="submission" date="2009-10" db="EMBL/GenBank/DDBJ databases">
        <title>Complete sequence of Halothiobacillus neapolitanus c2.</title>
        <authorList>
            <consortium name="US DOE Joint Genome Institute"/>
            <person name="Lucas S."/>
            <person name="Copeland A."/>
            <person name="Lapidus A."/>
            <person name="Glavina del Rio T."/>
            <person name="Tice H."/>
            <person name="Bruce D."/>
            <person name="Goodwin L."/>
            <person name="Pitluck S."/>
            <person name="Davenport K."/>
            <person name="Brettin T."/>
            <person name="Detter J.C."/>
            <person name="Han C."/>
            <person name="Tapia R."/>
            <person name="Larimer F."/>
            <person name="Land M."/>
            <person name="Hauser L."/>
            <person name="Kyrpides N."/>
            <person name="Mikhailova N."/>
            <person name="Kerfeld C."/>
            <person name="Cannon G."/>
            <person name="Heinhort S."/>
        </authorList>
    </citation>
    <scope>NUCLEOTIDE SEQUENCE [LARGE SCALE GENOMIC DNA]</scope>
    <source>
        <strain evidence="2">ATCC 23641 / c2</strain>
    </source>
</reference>
<protein>
    <submittedName>
        <fullName evidence="1">Uncharacterized protein</fullName>
    </submittedName>
</protein>
<sequence length="306" mass="34329">MSSSLDVALNTINEFFDAFPALDGQITCRLCNTLEEIYGNQLENEVFGKIKASYHPARGEIIIPLANIRDNDDLERSLRHEAIGHFGINTFTADEKGRILNIIIDARDQPGINKIWDLVEENYPDLPLLMKAEEVFAYSCEAINPAKELDQNQGNRVLRETCTEKTRPMQLQDLIAITELVADGLRDRSRTQQIFPATDHDQFRIETKSPFIELGGQRYAVIHADDLVQQNRRSIMGKVLAVEPDAVYTKFGKDAEGRDQVVAHHPAKLDVIPTLGSFASITYGTDGLGKIVTKTRGHGLDQQIER</sequence>
<dbReference type="KEGG" id="hna:Hneap_1646"/>
<gene>
    <name evidence="1" type="ordered locus">Hneap_1646</name>
</gene>
<name>D0L199_HALNC</name>
<organism evidence="1 2">
    <name type="scientific">Halothiobacillus neapolitanus (strain ATCC 23641 / DSM 15147 / CIP 104769 / NCIMB 8539 / c2)</name>
    <name type="common">Thiobacillus neapolitanus</name>
    <dbReference type="NCBI Taxonomy" id="555778"/>
    <lineage>
        <taxon>Bacteria</taxon>
        <taxon>Pseudomonadati</taxon>
        <taxon>Pseudomonadota</taxon>
        <taxon>Gammaproteobacteria</taxon>
        <taxon>Chromatiales</taxon>
        <taxon>Halothiobacillaceae</taxon>
        <taxon>Halothiobacillus</taxon>
    </lineage>
</organism>